<protein>
    <submittedName>
        <fullName evidence="1">NADH-quinone oxidoreductase subunit NuoH</fullName>
    </submittedName>
</protein>
<reference evidence="1" key="1">
    <citation type="submission" date="2018-01" db="EMBL/GenBank/DDBJ databases">
        <authorList>
            <person name="Krukenberg V."/>
        </authorList>
    </citation>
    <scope>NUCLEOTIDE SEQUENCE</scope>
    <source>
        <strain evidence="1">E20ANME2</strain>
    </source>
</reference>
<organism evidence="1 2">
    <name type="scientific">Candidatus Methanogaster sp</name>
    <dbReference type="NCBI Taxonomy" id="3386292"/>
    <lineage>
        <taxon>Archaea</taxon>
        <taxon>Methanobacteriati</taxon>
        <taxon>Methanobacteriota</taxon>
        <taxon>Stenosarchaea group</taxon>
        <taxon>Methanomicrobia</taxon>
        <taxon>Methanosarcinales</taxon>
        <taxon>ANME-2 cluster</taxon>
        <taxon>Candidatus Methanogasteraceae</taxon>
        <taxon>Candidatus Methanogaster</taxon>
    </lineage>
</organism>
<gene>
    <name evidence="1" type="ORF">C4B59_11110</name>
</gene>
<dbReference type="EMBL" id="PQXF01000023">
    <property type="protein sequence ID" value="PXF59644.1"/>
    <property type="molecule type" value="Genomic_DNA"/>
</dbReference>
<evidence type="ECO:0000313" key="2">
    <source>
        <dbReference type="Proteomes" id="UP000248329"/>
    </source>
</evidence>
<dbReference type="Proteomes" id="UP000248329">
    <property type="component" value="Unassembled WGS sequence"/>
</dbReference>
<accession>A0AC61L162</accession>
<comment type="caution">
    <text evidence="1">The sequence shown here is derived from an EMBL/GenBank/DDBJ whole genome shotgun (WGS) entry which is preliminary data.</text>
</comment>
<sequence length="355" mass="39163">MDILLGILYTILGNENWWGPWIRGVIGLCAMGGMMVAAMFAVWLERKYASDIQSRIGPNRVGGRYGLLQLIADAIKLFTKEDIKPDKVDGPVWVAAPVLMFGSALLMIIAIPFGAFIFNGTTYPLAVTQFDISILYLEAVSAIGIIGIFMAGWGSNNKFSVIAAFRNIARMIGYEVALGMTIISVVIVTGSLNIVDIVEAQGSVVWFAFVMPLGFIIFGVALIADLGRVPFDQNEAEEELIAGWGTEYSGMRFGLAYFAEYIHMVLGSCIAVLIFLGGWKIPQFIVNLNIPLFGLLPAGVFLVKWVLVMMFVIMIRWALPRIRIDQVTSIGWKILLPLAMVNLIWAVMLGLVWPW</sequence>
<evidence type="ECO:0000313" key="1">
    <source>
        <dbReference type="EMBL" id="PXF59644.1"/>
    </source>
</evidence>
<name>A0AC61L162_9EURY</name>
<proteinExistence type="predicted"/>